<proteinExistence type="predicted"/>
<dbReference type="SUPFAM" id="SSF56219">
    <property type="entry name" value="DNase I-like"/>
    <property type="match status" value="1"/>
</dbReference>
<dbReference type="GO" id="GO:0000175">
    <property type="term" value="F:3'-5'-RNA exonuclease activity"/>
    <property type="evidence" value="ECO:0007669"/>
    <property type="project" value="TreeGrafter"/>
</dbReference>
<dbReference type="EMBL" id="BNCO01000004">
    <property type="protein sequence ID" value="GIL47037.1"/>
    <property type="molecule type" value="Genomic_DNA"/>
</dbReference>
<accession>A0A8J4AT55</accession>
<sequence>MTIITRMTSFGANNWIARPLSNVGTGLARSRMVFKPVVPAAGKTTAEKTTTSHDTINVMTYNILAQKYAQSGWHNYCPSRHIRWDYRKALLLEELEAYCSDIICLQEVEAEVFSRELQPWLAERGYQGHYLARHHGENVQRLLLAAVTHLFWNPAFPDVKSFQAAVLCQEMATFLQRHARGGNGSGPAGGGGVVEVPVEEVPVVLAGDFNSLSHKRVPDVFDPKIPRGPDGLVSGVYTLLTRGSLPTDHPDHPASRRRLGETSNLDFRGLDLTTAGLRLASAYCLANGREPPLTTRTATFAGCLDYIFVSPQHFDVTSTLDFPYDLPLGSYDTVRDPLSDVKFPPIPNGAFPSDHLSLVALLKFKRSDDGM</sequence>
<comment type="caution">
    <text evidence="2">The sequence shown here is derived from an EMBL/GenBank/DDBJ whole genome shotgun (WGS) entry which is preliminary data.</text>
</comment>
<dbReference type="Pfam" id="PF03372">
    <property type="entry name" value="Exo_endo_phos"/>
    <property type="match status" value="1"/>
</dbReference>
<dbReference type="PANTHER" id="PTHR12121:SF100">
    <property type="entry name" value="POLY(A)-SPECIFIC RIBONUCLEASE"/>
    <property type="match status" value="1"/>
</dbReference>
<dbReference type="InterPro" id="IPR050410">
    <property type="entry name" value="CCR4/nocturin_mRNA_transcr"/>
</dbReference>
<evidence type="ECO:0000313" key="3">
    <source>
        <dbReference type="Proteomes" id="UP000747399"/>
    </source>
</evidence>
<dbReference type="Proteomes" id="UP000747399">
    <property type="component" value="Unassembled WGS sequence"/>
</dbReference>
<name>A0A8J4AT55_9CHLO</name>
<dbReference type="PANTHER" id="PTHR12121">
    <property type="entry name" value="CARBON CATABOLITE REPRESSOR PROTEIN 4"/>
    <property type="match status" value="1"/>
</dbReference>
<dbReference type="InterPro" id="IPR036691">
    <property type="entry name" value="Endo/exonu/phosph_ase_sf"/>
</dbReference>
<evidence type="ECO:0000313" key="2">
    <source>
        <dbReference type="EMBL" id="GIL47037.1"/>
    </source>
</evidence>
<dbReference type="Gene3D" id="3.60.10.10">
    <property type="entry name" value="Endonuclease/exonuclease/phosphatase"/>
    <property type="match status" value="2"/>
</dbReference>
<dbReference type="AlphaFoldDB" id="A0A8J4AT55"/>
<evidence type="ECO:0000259" key="1">
    <source>
        <dbReference type="Pfam" id="PF03372"/>
    </source>
</evidence>
<reference evidence="2" key="1">
    <citation type="journal article" date="2021" name="Proc. Natl. Acad. Sci. U.S.A.">
        <title>Three genomes in the algal genus Volvox reveal the fate of a haploid sex-determining region after a transition to homothallism.</title>
        <authorList>
            <person name="Yamamoto K."/>
            <person name="Hamaji T."/>
            <person name="Kawai-Toyooka H."/>
            <person name="Matsuzaki R."/>
            <person name="Takahashi F."/>
            <person name="Nishimura Y."/>
            <person name="Kawachi M."/>
            <person name="Noguchi H."/>
            <person name="Minakuchi Y."/>
            <person name="Umen J.G."/>
            <person name="Toyoda A."/>
            <person name="Nozaki H."/>
        </authorList>
    </citation>
    <scope>NUCLEOTIDE SEQUENCE</scope>
    <source>
        <strain evidence="2">NIES-3780</strain>
    </source>
</reference>
<gene>
    <name evidence="2" type="ORF">Vafri_3872</name>
</gene>
<keyword evidence="3" id="KW-1185">Reference proteome</keyword>
<dbReference type="InterPro" id="IPR005135">
    <property type="entry name" value="Endo/exonuclease/phosphatase"/>
</dbReference>
<feature type="domain" description="Endonuclease/exonuclease/phosphatase" evidence="1">
    <location>
        <begin position="59"/>
        <end position="355"/>
    </location>
</feature>
<protein>
    <recommendedName>
        <fullName evidence="1">Endonuclease/exonuclease/phosphatase domain-containing protein</fullName>
    </recommendedName>
</protein>
<organism evidence="2 3">
    <name type="scientific">Volvox africanus</name>
    <dbReference type="NCBI Taxonomy" id="51714"/>
    <lineage>
        <taxon>Eukaryota</taxon>
        <taxon>Viridiplantae</taxon>
        <taxon>Chlorophyta</taxon>
        <taxon>core chlorophytes</taxon>
        <taxon>Chlorophyceae</taxon>
        <taxon>CS clade</taxon>
        <taxon>Chlamydomonadales</taxon>
        <taxon>Volvocaceae</taxon>
        <taxon>Volvox</taxon>
    </lineage>
</organism>